<evidence type="ECO:0000313" key="4">
    <source>
        <dbReference type="Proteomes" id="UP001354989"/>
    </source>
</evidence>
<dbReference type="EMBL" id="AP025292">
    <property type="protein sequence ID" value="BDC99962.1"/>
    <property type="molecule type" value="Genomic_DNA"/>
</dbReference>
<reference evidence="3 4" key="1">
    <citation type="submission" date="2021-12" db="EMBL/GenBank/DDBJ databases">
        <title>Genome sequencing of bacteria with rrn-lacking chromosome and rrn-plasmid.</title>
        <authorList>
            <person name="Anda M."/>
            <person name="Iwasaki W."/>
        </authorList>
    </citation>
    <scope>NUCLEOTIDE SEQUENCE [LARGE SCALE GENOMIC DNA]</scope>
    <source>
        <strain evidence="3 4">NBRC 101262</strain>
    </source>
</reference>
<dbReference type="RefSeq" id="WP_338397110.1">
    <property type="nucleotide sequence ID" value="NZ_AP025292.1"/>
</dbReference>
<evidence type="ECO:0000313" key="3">
    <source>
        <dbReference type="EMBL" id="BDC99962.1"/>
    </source>
</evidence>
<feature type="signal peptide" evidence="2">
    <location>
        <begin position="1"/>
        <end position="24"/>
    </location>
</feature>
<accession>A0ABN6L9R4</accession>
<organism evidence="3 4">
    <name type="scientific">Persicobacter psychrovividus</name>
    <dbReference type="NCBI Taxonomy" id="387638"/>
    <lineage>
        <taxon>Bacteria</taxon>
        <taxon>Pseudomonadati</taxon>
        <taxon>Bacteroidota</taxon>
        <taxon>Cytophagia</taxon>
        <taxon>Cytophagales</taxon>
        <taxon>Persicobacteraceae</taxon>
        <taxon>Persicobacter</taxon>
    </lineage>
</organism>
<proteinExistence type="predicted"/>
<keyword evidence="4" id="KW-1185">Reference proteome</keyword>
<feature type="chain" id="PRO_5045390619" evidence="2">
    <location>
        <begin position="25"/>
        <end position="348"/>
    </location>
</feature>
<gene>
    <name evidence="3" type="ORF">PEPS_22430</name>
</gene>
<evidence type="ECO:0000256" key="2">
    <source>
        <dbReference type="SAM" id="SignalP"/>
    </source>
</evidence>
<name>A0ABN6L9R4_9BACT</name>
<feature type="compositionally biased region" description="Basic and acidic residues" evidence="1">
    <location>
        <begin position="36"/>
        <end position="53"/>
    </location>
</feature>
<dbReference type="Proteomes" id="UP001354989">
    <property type="component" value="Chromosome"/>
</dbReference>
<feature type="region of interest" description="Disordered" evidence="1">
    <location>
        <begin position="26"/>
        <end position="53"/>
    </location>
</feature>
<protein>
    <submittedName>
        <fullName evidence="3">Uncharacterized protein</fullName>
    </submittedName>
</protein>
<sequence length="348" mass="38794">MRKITIKIAGLLCLLMGFWGCSKSNDPKPVLPQKETTARHQGDRDHHKLKGKEAVSDSTIRPLLLDTAQLVDQGIPMTSLSPALIHQLTDTEIVQRLVDFGLEQQDAQYVVKNHRQDALTVAQDQHRLMEGVHYQFGIPTNPPASWGAILAGPMYWSGQAQKNIQRMFGLIKFMFNAPKFKQVFNRNLGLLQQYTFNGATQAPARNIPSNFEAFKQVANHAMTNGGKNYQLFLYSQVNGGEAYGDLGGELKVYLHEHGVATGSFYMTAGLLMHEITHTWGYSHDGANVLLNPNNIPYYVQAVVAPGFNTQPSVQGLLQSPKWPSGADVDMFTYYFGEDMLRGLQGHPY</sequence>
<keyword evidence="2" id="KW-0732">Signal</keyword>
<evidence type="ECO:0000256" key="1">
    <source>
        <dbReference type="SAM" id="MobiDB-lite"/>
    </source>
</evidence>